<feature type="non-terminal residue" evidence="2">
    <location>
        <position position="219"/>
    </location>
</feature>
<evidence type="ECO:0000313" key="3">
    <source>
        <dbReference type="Proteomes" id="UP000001568"/>
    </source>
</evidence>
<keyword evidence="3" id="KW-1185">Reference proteome</keyword>
<protein>
    <submittedName>
        <fullName evidence="2">Uncharacterized protein</fullName>
    </submittedName>
</protein>
<evidence type="ECO:0000313" key="2">
    <source>
        <dbReference type="EMBL" id="ABO94321.1"/>
    </source>
</evidence>
<dbReference type="AlphaFoldDB" id="A4RS74"/>
<feature type="region of interest" description="Disordered" evidence="1">
    <location>
        <begin position="1"/>
        <end position="69"/>
    </location>
</feature>
<dbReference type="EMBL" id="CP000581">
    <property type="protein sequence ID" value="ABO94321.1"/>
    <property type="molecule type" value="Genomic_DNA"/>
</dbReference>
<dbReference type="Proteomes" id="UP000001568">
    <property type="component" value="Chromosome 1"/>
</dbReference>
<feature type="non-terminal residue" evidence="2">
    <location>
        <position position="1"/>
    </location>
</feature>
<dbReference type="Gramene" id="ABO94321">
    <property type="protein sequence ID" value="ABO94321"/>
    <property type="gene ID" value="OSTLU_44626"/>
</dbReference>
<name>A4RS74_OSTLU</name>
<accession>A4RS74</accession>
<feature type="region of interest" description="Disordered" evidence="1">
    <location>
        <begin position="200"/>
        <end position="219"/>
    </location>
</feature>
<dbReference type="GeneID" id="4999925"/>
<proteinExistence type="predicted"/>
<dbReference type="OrthoDB" id="10627254at2759"/>
<dbReference type="RefSeq" id="XP_001416029.1">
    <property type="nucleotide sequence ID" value="XM_001415992.1"/>
</dbReference>
<dbReference type="HOGENOM" id="CLU_1264450_0_0_1"/>
<dbReference type="KEGG" id="olu:OSTLU_44626"/>
<reference evidence="2 3" key="1">
    <citation type="journal article" date="2007" name="Proc. Natl. Acad. Sci. U.S.A.">
        <title>The tiny eukaryote Ostreococcus provides genomic insights into the paradox of plankton speciation.</title>
        <authorList>
            <person name="Palenik B."/>
            <person name="Grimwood J."/>
            <person name="Aerts A."/>
            <person name="Rouze P."/>
            <person name="Salamov A."/>
            <person name="Putnam N."/>
            <person name="Dupont C."/>
            <person name="Jorgensen R."/>
            <person name="Derelle E."/>
            <person name="Rombauts S."/>
            <person name="Zhou K."/>
            <person name="Otillar R."/>
            <person name="Merchant S.S."/>
            <person name="Podell S."/>
            <person name="Gaasterland T."/>
            <person name="Napoli C."/>
            <person name="Gendler K."/>
            <person name="Manuell A."/>
            <person name="Tai V."/>
            <person name="Vallon O."/>
            <person name="Piganeau G."/>
            <person name="Jancek S."/>
            <person name="Heijde M."/>
            <person name="Jabbari K."/>
            <person name="Bowler C."/>
            <person name="Lohr M."/>
            <person name="Robbens S."/>
            <person name="Werner G."/>
            <person name="Dubchak I."/>
            <person name="Pazour G.J."/>
            <person name="Ren Q."/>
            <person name="Paulsen I."/>
            <person name="Delwiche C."/>
            <person name="Schmutz J."/>
            <person name="Rokhsar D."/>
            <person name="Van de Peer Y."/>
            <person name="Moreau H."/>
            <person name="Grigoriev I.V."/>
        </authorList>
    </citation>
    <scope>NUCLEOTIDE SEQUENCE [LARGE SCALE GENOMIC DNA]</scope>
    <source>
        <strain evidence="2 3">CCE9901</strain>
    </source>
</reference>
<sequence length="219" mass="23161">LLSVFVDTTPPADAFVGKPIKTQSKASRREAATRDLSSAMETVEVRPKPKLPPAAVATAKPEPSPTPSAEATKEIALYHATLRAAVTDAVGKYAAALFPKEVPKQSIDEAQTKLDALAQDLLTKIIDDDAEIVDEAPMACKSYARAKESIRQGLGTPGAESPAVGASSTRDVARAILATPAIKRAVEPMLKLAVQSVKTMSATNRPVPVPRMDREPEPS</sequence>
<gene>
    <name evidence="2" type="ORF">OSTLU_44626</name>
</gene>
<organism evidence="2 3">
    <name type="scientific">Ostreococcus lucimarinus (strain CCE9901)</name>
    <dbReference type="NCBI Taxonomy" id="436017"/>
    <lineage>
        <taxon>Eukaryota</taxon>
        <taxon>Viridiplantae</taxon>
        <taxon>Chlorophyta</taxon>
        <taxon>Mamiellophyceae</taxon>
        <taxon>Mamiellales</taxon>
        <taxon>Bathycoccaceae</taxon>
        <taxon>Ostreococcus</taxon>
    </lineage>
</organism>
<evidence type="ECO:0000256" key="1">
    <source>
        <dbReference type="SAM" id="MobiDB-lite"/>
    </source>
</evidence>